<accession>A0A8S1NJC4</accession>
<dbReference type="AlphaFoldDB" id="A0A8S1NJC4"/>
<feature type="transmembrane region" description="Helical" evidence="1">
    <location>
        <begin position="101"/>
        <end position="122"/>
    </location>
</feature>
<dbReference type="EMBL" id="CAJJDN010000054">
    <property type="protein sequence ID" value="CAD8089503.1"/>
    <property type="molecule type" value="Genomic_DNA"/>
</dbReference>
<protein>
    <submittedName>
        <fullName evidence="2">Uncharacterized protein</fullName>
    </submittedName>
</protein>
<organism evidence="2 3">
    <name type="scientific">Paramecium sonneborni</name>
    <dbReference type="NCBI Taxonomy" id="65129"/>
    <lineage>
        <taxon>Eukaryota</taxon>
        <taxon>Sar</taxon>
        <taxon>Alveolata</taxon>
        <taxon>Ciliophora</taxon>
        <taxon>Intramacronucleata</taxon>
        <taxon>Oligohymenophorea</taxon>
        <taxon>Peniculida</taxon>
        <taxon>Parameciidae</taxon>
        <taxon>Paramecium</taxon>
    </lineage>
</organism>
<comment type="caution">
    <text evidence="2">The sequence shown here is derived from an EMBL/GenBank/DDBJ whole genome shotgun (WGS) entry which is preliminary data.</text>
</comment>
<evidence type="ECO:0000313" key="2">
    <source>
        <dbReference type="EMBL" id="CAD8089503.1"/>
    </source>
</evidence>
<dbReference type="Proteomes" id="UP000692954">
    <property type="component" value="Unassembled WGS sequence"/>
</dbReference>
<dbReference type="CDD" id="cd22968">
    <property type="entry name" value="DD_EFCAB5"/>
    <property type="match status" value="1"/>
</dbReference>
<dbReference type="OrthoDB" id="283524at2759"/>
<keyword evidence="1" id="KW-0812">Transmembrane</keyword>
<gene>
    <name evidence="2" type="ORF">PSON_ATCC_30995.1.T0540148</name>
</gene>
<name>A0A8S1NJC4_9CILI</name>
<keyword evidence="1" id="KW-0472">Membrane</keyword>
<reference evidence="2" key="1">
    <citation type="submission" date="2021-01" db="EMBL/GenBank/DDBJ databases">
        <authorList>
            <consortium name="Genoscope - CEA"/>
            <person name="William W."/>
        </authorList>
    </citation>
    <scope>NUCLEOTIDE SEQUENCE</scope>
</reference>
<proteinExistence type="predicted"/>
<keyword evidence="3" id="KW-1185">Reference proteome</keyword>
<sequence>MSKNVKQLLQDPNYTVPLEVIKRELSKIPGGDDKYKEIQQTLLPLLMDGIEELSKELEIMIQNPEKIDPEERERFNPCIYLGQYLMRNNPKQRIFWNVKNSFFGAGMLILIPVQFMYFPVLLGVPTYAGTVLQSGLTYYDEYDGDVNEGNYYKTKSA</sequence>
<keyword evidence="1" id="KW-1133">Transmembrane helix</keyword>
<evidence type="ECO:0000313" key="3">
    <source>
        <dbReference type="Proteomes" id="UP000692954"/>
    </source>
</evidence>
<evidence type="ECO:0000256" key="1">
    <source>
        <dbReference type="SAM" id="Phobius"/>
    </source>
</evidence>